<evidence type="ECO:0000313" key="2">
    <source>
        <dbReference type="EMBL" id="BCS97084.1"/>
    </source>
</evidence>
<reference evidence="2 3" key="1">
    <citation type="submission" date="2021-02" db="EMBL/GenBank/DDBJ databases">
        <title>Complete genome of Desulfoluna sp. strain ASN36.</title>
        <authorList>
            <person name="Takahashi A."/>
            <person name="Kojima H."/>
            <person name="Fukui M."/>
        </authorList>
    </citation>
    <scope>NUCLEOTIDE SEQUENCE [LARGE SCALE GENOMIC DNA]</scope>
    <source>
        <strain evidence="2 3">ASN36</strain>
    </source>
</reference>
<evidence type="ECO:0000256" key="1">
    <source>
        <dbReference type="SAM" id="SignalP"/>
    </source>
</evidence>
<keyword evidence="3" id="KW-1185">Reference proteome</keyword>
<proteinExistence type="predicted"/>
<dbReference type="PROSITE" id="PS51257">
    <property type="entry name" value="PROKAR_LIPOPROTEIN"/>
    <property type="match status" value="1"/>
</dbReference>
<evidence type="ECO:0000313" key="3">
    <source>
        <dbReference type="Proteomes" id="UP001320148"/>
    </source>
</evidence>
<organism evidence="2 3">
    <name type="scientific">Desulfoluna limicola</name>
    <dbReference type="NCBI Taxonomy" id="2810562"/>
    <lineage>
        <taxon>Bacteria</taxon>
        <taxon>Pseudomonadati</taxon>
        <taxon>Thermodesulfobacteriota</taxon>
        <taxon>Desulfobacteria</taxon>
        <taxon>Desulfobacterales</taxon>
        <taxon>Desulfolunaceae</taxon>
        <taxon>Desulfoluna</taxon>
    </lineage>
</organism>
<gene>
    <name evidence="2" type="ORF">DSLASN_27160</name>
</gene>
<feature type="chain" id="PRO_5046177235" description="YD repeat-containing protein" evidence="1">
    <location>
        <begin position="21"/>
        <end position="380"/>
    </location>
</feature>
<dbReference type="RefSeq" id="WP_236888512.1">
    <property type="nucleotide sequence ID" value="NZ_AP024488.1"/>
</dbReference>
<feature type="signal peptide" evidence="1">
    <location>
        <begin position="1"/>
        <end position="20"/>
    </location>
</feature>
<sequence length="380" mass="43325">MKYYVSMVHAIFMMLVTCSALVLMGCGGGSGSDGEVVPSANESALPGDTVIVPGTGDVADGEWKIVGLRMDMNNDGEYEIVLEDEFDDQGDCIKKMGVNWVIDYEYDDDHHKISETSYEDDSLLYQSFYTYNLEGSLDSKITQIASSGVTYKRKLTYAGARVQTETRSSKTGSNAYVDLQTITYSYNDDGTILEFEVYDHLRSETLLTEFEYTSNGYILKGEKAGFTVLSDYDHAMNRTGWSDSSPEYRKYAYNSDNDRILEEIYKGDDVTVDQRTEFKYESQDNNLTFDMVFLYSMDSEDFLTDMLNPALIDAYEYNRMKHYRFPSEVRFDGDGDGTIDLVQATHFYSTGYPEYKSIDLDADNVVDQIHYYVWRQVPVP</sequence>
<accession>A0ABM7PIU4</accession>
<dbReference type="EMBL" id="AP024488">
    <property type="protein sequence ID" value="BCS97084.1"/>
    <property type="molecule type" value="Genomic_DNA"/>
</dbReference>
<dbReference type="Proteomes" id="UP001320148">
    <property type="component" value="Chromosome"/>
</dbReference>
<evidence type="ECO:0008006" key="4">
    <source>
        <dbReference type="Google" id="ProtNLM"/>
    </source>
</evidence>
<protein>
    <recommendedName>
        <fullName evidence="4">YD repeat-containing protein</fullName>
    </recommendedName>
</protein>
<name>A0ABM7PIU4_9BACT</name>
<keyword evidence="1" id="KW-0732">Signal</keyword>